<proteinExistence type="predicted"/>
<evidence type="ECO:0000259" key="2">
    <source>
        <dbReference type="PROSITE" id="PS50405"/>
    </source>
</evidence>
<dbReference type="Pfam" id="PF13409">
    <property type="entry name" value="GST_N_2"/>
    <property type="match status" value="1"/>
</dbReference>
<feature type="domain" description="GST N-terminal" evidence="1">
    <location>
        <begin position="1"/>
        <end position="86"/>
    </location>
</feature>
<dbReference type="InterPro" id="IPR004046">
    <property type="entry name" value="GST_C"/>
</dbReference>
<keyword evidence="3" id="KW-0808">Transferase</keyword>
<dbReference type="AlphaFoldDB" id="A0A150WJI8"/>
<dbReference type="EMBL" id="LUKE01000003">
    <property type="protein sequence ID" value="KYG63882.1"/>
    <property type="molecule type" value="Genomic_DNA"/>
</dbReference>
<dbReference type="PROSITE" id="PS50404">
    <property type="entry name" value="GST_NTER"/>
    <property type="match status" value="1"/>
</dbReference>
<dbReference type="InterPro" id="IPR036249">
    <property type="entry name" value="Thioredoxin-like_sf"/>
</dbReference>
<dbReference type="Proteomes" id="UP000075320">
    <property type="component" value="Unassembled WGS sequence"/>
</dbReference>
<keyword evidence="4" id="KW-1185">Reference proteome</keyword>
<dbReference type="SUPFAM" id="SSF47616">
    <property type="entry name" value="GST C-terminal domain-like"/>
    <property type="match status" value="1"/>
</dbReference>
<dbReference type="PROSITE" id="PS50405">
    <property type="entry name" value="GST_CTER"/>
    <property type="match status" value="1"/>
</dbReference>
<dbReference type="Gene3D" id="1.20.1050.10">
    <property type="match status" value="1"/>
</dbReference>
<dbReference type="GO" id="GO:0016740">
    <property type="term" value="F:transferase activity"/>
    <property type="evidence" value="ECO:0007669"/>
    <property type="project" value="UniProtKB-KW"/>
</dbReference>
<organism evidence="3 4">
    <name type="scientific">Bdellovibrio bacteriovorus</name>
    <dbReference type="NCBI Taxonomy" id="959"/>
    <lineage>
        <taxon>Bacteria</taxon>
        <taxon>Pseudomonadati</taxon>
        <taxon>Bdellovibrionota</taxon>
        <taxon>Bdellovibrionia</taxon>
        <taxon>Bdellovibrionales</taxon>
        <taxon>Pseudobdellovibrionaceae</taxon>
        <taxon>Bdellovibrio</taxon>
    </lineage>
</organism>
<dbReference type="CDD" id="cd03048">
    <property type="entry name" value="GST_N_Ure2p_like"/>
    <property type="match status" value="1"/>
</dbReference>
<dbReference type="InterPro" id="IPR010987">
    <property type="entry name" value="Glutathione-S-Trfase_C-like"/>
</dbReference>
<dbReference type="OrthoDB" id="5291564at2"/>
<dbReference type="InterPro" id="IPR040079">
    <property type="entry name" value="Glutathione_S-Trfase"/>
</dbReference>
<feature type="domain" description="GST C-terminal" evidence="2">
    <location>
        <begin position="89"/>
        <end position="205"/>
    </location>
</feature>
<dbReference type="InterPro" id="IPR036282">
    <property type="entry name" value="Glutathione-S-Trfase_C_sf"/>
</dbReference>
<dbReference type="Pfam" id="PF00043">
    <property type="entry name" value="GST_C"/>
    <property type="match status" value="1"/>
</dbReference>
<sequence length="205" mass="23717">MIDLYTAATPNGQKAHLMLEELGIPYKLHKVNLKDLEQKKPEFLAMNPNGRIPVMVDHEGPNKKEVTVFESAAILYYLAERHHKFGGHHLEEKAQIMQWMMYQMSAVGPMFGNYYFGKTSLKPENPGFIERFEKESKRIITVLETQLGRHTYFAGSEYTIADMCMFFWINNFFKANPDWFAATPGIRRWIGQVAERPAVQKVLQA</sequence>
<dbReference type="SFLD" id="SFLDG00358">
    <property type="entry name" value="Main_(cytGST)"/>
    <property type="match status" value="1"/>
</dbReference>
<gene>
    <name evidence="3" type="ORF">AZI86_13775</name>
</gene>
<dbReference type="PANTHER" id="PTHR44051">
    <property type="entry name" value="GLUTATHIONE S-TRANSFERASE-RELATED"/>
    <property type="match status" value="1"/>
</dbReference>
<evidence type="ECO:0000313" key="3">
    <source>
        <dbReference type="EMBL" id="KYG63882.1"/>
    </source>
</evidence>
<accession>A0A150WJI8</accession>
<dbReference type="PANTHER" id="PTHR44051:SF8">
    <property type="entry name" value="GLUTATHIONE S-TRANSFERASE GSTA"/>
    <property type="match status" value="1"/>
</dbReference>
<dbReference type="Gene3D" id="3.40.30.10">
    <property type="entry name" value="Glutaredoxin"/>
    <property type="match status" value="1"/>
</dbReference>
<protein>
    <submittedName>
        <fullName evidence="3">Glutathione S-transferase</fullName>
    </submittedName>
</protein>
<dbReference type="RefSeq" id="WP_061835776.1">
    <property type="nucleotide sequence ID" value="NZ_LUKE01000003.1"/>
</dbReference>
<dbReference type="SFLD" id="SFLDG01151">
    <property type="entry name" value="Main.2:_Nu-like"/>
    <property type="match status" value="1"/>
</dbReference>
<dbReference type="SFLD" id="SFLDG01150">
    <property type="entry name" value="Main.1:_Beta-like"/>
    <property type="match status" value="1"/>
</dbReference>
<dbReference type="InterPro" id="IPR004045">
    <property type="entry name" value="Glutathione_S-Trfase_N"/>
</dbReference>
<comment type="caution">
    <text evidence="3">The sequence shown here is derived from an EMBL/GenBank/DDBJ whole genome shotgun (WGS) entry which is preliminary data.</text>
</comment>
<dbReference type="SFLD" id="SFLDS00019">
    <property type="entry name" value="Glutathione_Transferase_(cytos"/>
    <property type="match status" value="1"/>
</dbReference>
<name>A0A150WJI8_BDEBC</name>
<evidence type="ECO:0000259" key="1">
    <source>
        <dbReference type="PROSITE" id="PS50404"/>
    </source>
</evidence>
<dbReference type="SUPFAM" id="SSF52833">
    <property type="entry name" value="Thioredoxin-like"/>
    <property type="match status" value="1"/>
</dbReference>
<evidence type="ECO:0000313" key="4">
    <source>
        <dbReference type="Proteomes" id="UP000075320"/>
    </source>
</evidence>
<reference evidence="3 4" key="1">
    <citation type="submission" date="2016-03" db="EMBL/GenBank/DDBJ databases">
        <authorList>
            <person name="Ploux O."/>
        </authorList>
    </citation>
    <scope>NUCLEOTIDE SEQUENCE [LARGE SCALE GENOMIC DNA]</scope>
    <source>
        <strain evidence="3 4">R0</strain>
    </source>
</reference>
<dbReference type="CDD" id="cd03178">
    <property type="entry name" value="GST_C_Ure2p_like"/>
    <property type="match status" value="1"/>
</dbReference>